<feature type="compositionally biased region" description="Basic and acidic residues" evidence="1">
    <location>
        <begin position="109"/>
        <end position="118"/>
    </location>
</feature>
<feature type="compositionally biased region" description="Basic and acidic residues" evidence="1">
    <location>
        <begin position="178"/>
        <end position="187"/>
    </location>
</feature>
<organism evidence="2 3">
    <name type="scientific">Paraburkholderia solisilvae</name>
    <dbReference type="NCBI Taxonomy" id="624376"/>
    <lineage>
        <taxon>Bacteria</taxon>
        <taxon>Pseudomonadati</taxon>
        <taxon>Pseudomonadota</taxon>
        <taxon>Betaproteobacteria</taxon>
        <taxon>Burkholderiales</taxon>
        <taxon>Burkholderiaceae</taxon>
        <taxon>Paraburkholderia</taxon>
    </lineage>
</organism>
<reference evidence="2 3" key="1">
    <citation type="submission" date="2020-04" db="EMBL/GenBank/DDBJ databases">
        <authorList>
            <person name="De Canck E."/>
        </authorList>
    </citation>
    <scope>NUCLEOTIDE SEQUENCE [LARGE SCALE GENOMIC DNA]</scope>
    <source>
        <strain evidence="2 3">LMG 29739</strain>
    </source>
</reference>
<proteinExistence type="predicted"/>
<accession>A0A6J5DVX9</accession>
<gene>
    <name evidence="2" type="ORF">LMG29739_02869</name>
</gene>
<dbReference type="Proteomes" id="UP000494329">
    <property type="component" value="Unassembled WGS sequence"/>
</dbReference>
<keyword evidence="3" id="KW-1185">Reference proteome</keyword>
<feature type="region of interest" description="Disordered" evidence="1">
    <location>
        <begin position="144"/>
        <end position="187"/>
    </location>
</feature>
<name>A0A6J5DVX9_9BURK</name>
<evidence type="ECO:0000313" key="2">
    <source>
        <dbReference type="EMBL" id="CAB3758188.1"/>
    </source>
</evidence>
<evidence type="ECO:0000256" key="1">
    <source>
        <dbReference type="SAM" id="MobiDB-lite"/>
    </source>
</evidence>
<dbReference type="AlphaFoldDB" id="A0A6J5DVX9"/>
<evidence type="ECO:0000313" key="3">
    <source>
        <dbReference type="Proteomes" id="UP000494329"/>
    </source>
</evidence>
<protein>
    <submittedName>
        <fullName evidence="2">Uncharacterized protein</fullName>
    </submittedName>
</protein>
<dbReference type="EMBL" id="CADIKF010000020">
    <property type="protein sequence ID" value="CAB3758188.1"/>
    <property type="molecule type" value="Genomic_DNA"/>
</dbReference>
<sequence>MPPHGNRIKNKDNNCLDLARHSAPPGRTPQGCGRAERPARALLATIEERGSGRRQPHNGCRSARCTGLLHGTASRHCFTALLHSPLHSPPHSPASHSPFPQHCFTNEPPTREAQRGTPERTGPMGRLMRFRRAISEAPYRTFHPSASARIAHPRHPNESPGHRRSPRADNVSRGIVRFRTDCLPDNA</sequence>
<feature type="region of interest" description="Disordered" evidence="1">
    <location>
        <begin position="87"/>
        <end position="123"/>
    </location>
</feature>